<feature type="region of interest" description="Disordered" evidence="1">
    <location>
        <begin position="285"/>
        <end position="316"/>
    </location>
</feature>
<accession>A0ABP0VFS8</accession>
<reference evidence="2" key="1">
    <citation type="submission" date="2024-02" db="EMBL/GenBank/DDBJ databases">
        <authorList>
            <consortium name="ELIXIR-Norway"/>
            <consortium name="Elixir Norway"/>
        </authorList>
    </citation>
    <scope>NUCLEOTIDE SEQUENCE</scope>
</reference>
<protein>
    <submittedName>
        <fullName evidence="2">Uncharacterized protein</fullName>
    </submittedName>
</protein>
<evidence type="ECO:0000256" key="1">
    <source>
        <dbReference type="SAM" id="MobiDB-lite"/>
    </source>
</evidence>
<evidence type="ECO:0000313" key="3">
    <source>
        <dbReference type="Proteomes" id="UP001497444"/>
    </source>
</evidence>
<organism evidence="2 3">
    <name type="scientific">Sphagnum jensenii</name>
    <dbReference type="NCBI Taxonomy" id="128206"/>
    <lineage>
        <taxon>Eukaryota</taxon>
        <taxon>Viridiplantae</taxon>
        <taxon>Streptophyta</taxon>
        <taxon>Embryophyta</taxon>
        <taxon>Bryophyta</taxon>
        <taxon>Sphagnophytina</taxon>
        <taxon>Sphagnopsida</taxon>
        <taxon>Sphagnales</taxon>
        <taxon>Sphagnaceae</taxon>
        <taxon>Sphagnum</taxon>
    </lineage>
</organism>
<keyword evidence="3" id="KW-1185">Reference proteome</keyword>
<name>A0ABP0VFS8_9BRYO</name>
<gene>
    <name evidence="2" type="ORF">CSSPJE1EN1_LOCUS28691</name>
</gene>
<sequence length="425" mass="45726">MKRSSTAEIVDVIDDLVETDYKNTGRLQNLCSIEDHVVDIGALDEGYSVHPPEVLNGDEELKSKATAFDIRAFMRQGRTGESDTAAVPKEGSLVRNHVADISYEACPAAPASSDLFDCLRDVCVDSLYAQLLSQPLAHYLALNQDQHHEGTSHEPPVPLLRFLDETQYIRTFEHLLLLEVSAALSAHLEAHPQVYAAATKIDRSGRRRGGDRSSVTEQVARGRGWDLYCTSSVRRERPAHHSFANSNHNSSSSSINNGSSIGDTGLLMQVVLSLHSDIQLDPSYDTGTSTSTGSGAGIGNGSVHSHSKRGASPGAASLRDLQSDDLVVLSSHPHVTAIVLTTPRESEGESVTVLMLETSDGVSSAACSRHLSCAVGGQYSVLPLLGLCSFVREWAALHSLRDQRVMPLAPYLLKAAPVASADRLE</sequence>
<comment type="caution">
    <text evidence="2">The sequence shown here is derived from an EMBL/GenBank/DDBJ whole genome shotgun (WGS) entry which is preliminary data.</text>
</comment>
<dbReference type="Proteomes" id="UP001497444">
    <property type="component" value="Unassembled WGS sequence"/>
</dbReference>
<dbReference type="EMBL" id="CAXAQS010000813">
    <property type="protein sequence ID" value="CAK9253313.1"/>
    <property type="molecule type" value="Genomic_DNA"/>
</dbReference>
<proteinExistence type="predicted"/>
<evidence type="ECO:0000313" key="2">
    <source>
        <dbReference type="EMBL" id="CAK9253313.1"/>
    </source>
</evidence>